<dbReference type="AlphaFoldDB" id="A0A1M6PFJ4"/>
<dbReference type="RefSeq" id="WP_073138189.1">
    <property type="nucleotide sequence ID" value="NZ_FQZF01000030.1"/>
</dbReference>
<name>A0A1M6PFJ4_9PROT</name>
<keyword evidence="3" id="KW-0808">Transferase</keyword>
<dbReference type="InterPro" id="IPR023631">
    <property type="entry name" value="Amidase_dom"/>
</dbReference>
<evidence type="ECO:0000313" key="3">
    <source>
        <dbReference type="EMBL" id="SHK06713.1"/>
    </source>
</evidence>
<dbReference type="OrthoDB" id="9777859at2"/>
<gene>
    <name evidence="3" type="ORF">SAMN02745194_04094</name>
</gene>
<dbReference type="PANTHER" id="PTHR11895">
    <property type="entry name" value="TRANSAMIDASE"/>
    <property type="match status" value="1"/>
</dbReference>
<dbReference type="Pfam" id="PF01425">
    <property type="entry name" value="Amidase"/>
    <property type="match status" value="1"/>
</dbReference>
<dbReference type="PANTHER" id="PTHR11895:SF151">
    <property type="entry name" value="GLUTAMYL-TRNA(GLN) AMIDOTRANSFERASE SUBUNIT A"/>
    <property type="match status" value="1"/>
</dbReference>
<sequence length="459" mass="48083">MAYDPTTHRPLTFHDAVPGFLAGRDTPRDYLERCLATIEAREPEVQAWMALNIEGARAAADAATARYRAGQAIGPVDGMPIGIKDILQTHDMPTSLGIAGNEGARARQDSASVWALREAGAVILGKTVTTELGGAHPSKSRNPFDVRRTAGGSSSGSGAAVGAGMVPAALGTQVVGSIIRPAAFSANVAIKPSFGALHRGERQGLSQSCLGVHAGAVEDMWHVAAEIAARAGGDPGHPGLGGTLAPPAPRRPGRLIVLESEGWAATEAPTREAFEALLEQLADDGVVLLRRADDRLIDAFERSIAESVTMSMGLVAFENRWGQANLLRLFPDSLSDTTLAQMKHATAMTVSDYRDLLARRAEARLRQATLAPLADGIITLSCTGPAPLLEEIVHRPTGRTGNTAFNAWTSLLGCPAVTLPLLGVAGMPVGVQVVGQPGQDEAVVGMARWLGEVARPVNR</sequence>
<dbReference type="Gene3D" id="3.90.1300.10">
    <property type="entry name" value="Amidase signature (AS) domain"/>
    <property type="match status" value="1"/>
</dbReference>
<accession>A0A1M6PFJ4</accession>
<feature type="domain" description="Amidase" evidence="2">
    <location>
        <begin position="30"/>
        <end position="443"/>
    </location>
</feature>
<evidence type="ECO:0000313" key="4">
    <source>
        <dbReference type="Proteomes" id="UP000184387"/>
    </source>
</evidence>
<feature type="region of interest" description="Disordered" evidence="1">
    <location>
        <begin position="132"/>
        <end position="158"/>
    </location>
</feature>
<keyword evidence="4" id="KW-1185">Reference proteome</keyword>
<dbReference type="STRING" id="198092.SAMN02745194_04094"/>
<evidence type="ECO:0000259" key="2">
    <source>
        <dbReference type="Pfam" id="PF01425"/>
    </source>
</evidence>
<dbReference type="GO" id="GO:0016740">
    <property type="term" value="F:transferase activity"/>
    <property type="evidence" value="ECO:0007669"/>
    <property type="project" value="UniProtKB-KW"/>
</dbReference>
<proteinExistence type="predicted"/>
<organism evidence="3 4">
    <name type="scientific">Muricoccus roseus</name>
    <dbReference type="NCBI Taxonomy" id="198092"/>
    <lineage>
        <taxon>Bacteria</taxon>
        <taxon>Pseudomonadati</taxon>
        <taxon>Pseudomonadota</taxon>
        <taxon>Alphaproteobacteria</taxon>
        <taxon>Acetobacterales</taxon>
        <taxon>Roseomonadaceae</taxon>
        <taxon>Muricoccus</taxon>
    </lineage>
</organism>
<dbReference type="InterPro" id="IPR036928">
    <property type="entry name" value="AS_sf"/>
</dbReference>
<evidence type="ECO:0000256" key="1">
    <source>
        <dbReference type="SAM" id="MobiDB-lite"/>
    </source>
</evidence>
<dbReference type="InterPro" id="IPR000120">
    <property type="entry name" value="Amidase"/>
</dbReference>
<dbReference type="EMBL" id="FQZF01000030">
    <property type="protein sequence ID" value="SHK06713.1"/>
    <property type="molecule type" value="Genomic_DNA"/>
</dbReference>
<dbReference type="SUPFAM" id="SSF75304">
    <property type="entry name" value="Amidase signature (AS) enzymes"/>
    <property type="match status" value="1"/>
</dbReference>
<reference evidence="3 4" key="1">
    <citation type="submission" date="2016-11" db="EMBL/GenBank/DDBJ databases">
        <authorList>
            <person name="Jaros S."/>
            <person name="Januszkiewicz K."/>
            <person name="Wedrychowicz H."/>
        </authorList>
    </citation>
    <scope>NUCLEOTIDE SEQUENCE [LARGE SCALE GENOMIC DNA]</scope>
    <source>
        <strain evidence="3 4">DSM 14916</strain>
    </source>
</reference>
<protein>
    <submittedName>
        <fullName evidence="3">Asp-tRNAAsn/Glu-tRNAGln amidotransferase A subunit</fullName>
    </submittedName>
</protein>
<dbReference type="Proteomes" id="UP000184387">
    <property type="component" value="Unassembled WGS sequence"/>
</dbReference>